<keyword evidence="2" id="KW-0560">Oxidoreductase</keyword>
<evidence type="ECO:0008006" key="6">
    <source>
        <dbReference type="Google" id="ProtNLM"/>
    </source>
</evidence>
<evidence type="ECO:0000259" key="4">
    <source>
        <dbReference type="Pfam" id="PF02737"/>
    </source>
</evidence>
<accession>A0A6B2LAQ0</accession>
<dbReference type="SUPFAM" id="SSF48179">
    <property type="entry name" value="6-phosphogluconate dehydrogenase C-terminal domain-like"/>
    <property type="match status" value="1"/>
</dbReference>
<dbReference type="Gene3D" id="1.10.1040.10">
    <property type="entry name" value="N-(1-d-carboxylethyl)-l-norvaline Dehydrogenase, domain 2"/>
    <property type="match status" value="1"/>
</dbReference>
<dbReference type="InterPro" id="IPR008927">
    <property type="entry name" value="6-PGluconate_DH-like_C_sf"/>
</dbReference>
<dbReference type="InterPro" id="IPR013328">
    <property type="entry name" value="6PGD_dom2"/>
</dbReference>
<feature type="domain" description="3-hydroxyacyl-CoA dehydrogenase NAD binding" evidence="4">
    <location>
        <begin position="10"/>
        <end position="146"/>
    </location>
</feature>
<protein>
    <recommendedName>
        <fullName evidence="6">3-hydroxyacyl-CoA dehydrogenase C-terminal domain-containing protein</fullName>
    </recommendedName>
</protein>
<dbReference type="AlphaFoldDB" id="A0A6B2LAQ0"/>
<dbReference type="InterPro" id="IPR006108">
    <property type="entry name" value="3HC_DH_C"/>
</dbReference>
<dbReference type="PROSITE" id="PS00067">
    <property type="entry name" value="3HCDH"/>
    <property type="match status" value="1"/>
</dbReference>
<dbReference type="InterPro" id="IPR006180">
    <property type="entry name" value="3-OHacyl-CoA_DH_CS"/>
</dbReference>
<reference evidence="5" key="1">
    <citation type="journal article" date="2020" name="J. Eukaryot. Microbiol.">
        <title>De novo Sequencing, Assembly and Annotation of the Transcriptome for the Free-Living Testate Amoeba Arcella intermedia.</title>
        <authorList>
            <person name="Ribeiro G.M."/>
            <person name="Porfirio-Sousa A.L."/>
            <person name="Maurer-Alcala X.X."/>
            <person name="Katz L.A."/>
            <person name="Lahr D.J.G."/>
        </authorList>
    </citation>
    <scope>NUCLEOTIDE SEQUENCE</scope>
</reference>
<dbReference type="Pfam" id="PF00725">
    <property type="entry name" value="3HCDH"/>
    <property type="match status" value="1"/>
</dbReference>
<dbReference type="PANTHER" id="PTHR48075">
    <property type="entry name" value="3-HYDROXYACYL-COA DEHYDROGENASE FAMILY PROTEIN"/>
    <property type="match status" value="1"/>
</dbReference>
<dbReference type="EMBL" id="GIBP01004918">
    <property type="protein sequence ID" value="NDV33887.1"/>
    <property type="molecule type" value="Transcribed_RNA"/>
</dbReference>
<dbReference type="GO" id="GO:0050104">
    <property type="term" value="F:L-gulonate 3-dehydrogenase activity"/>
    <property type="evidence" value="ECO:0007669"/>
    <property type="project" value="TreeGrafter"/>
</dbReference>
<feature type="domain" description="3-hydroxyacyl-CoA dehydrogenase C-terminal" evidence="3">
    <location>
        <begin position="150"/>
        <end position="213"/>
    </location>
</feature>
<dbReference type="SUPFAM" id="SSF51735">
    <property type="entry name" value="NAD(P)-binding Rossmann-fold domains"/>
    <property type="match status" value="1"/>
</dbReference>
<dbReference type="Pfam" id="PF02737">
    <property type="entry name" value="3HCDH_N"/>
    <property type="match status" value="1"/>
</dbReference>
<comment type="similarity">
    <text evidence="1">Belongs to the 3-hydroxyacyl-CoA dehydrogenase family.</text>
</comment>
<name>A0A6B2LAQ0_9EUKA</name>
<dbReference type="InterPro" id="IPR006176">
    <property type="entry name" value="3-OHacyl-CoA_DH_NAD-bd"/>
</dbReference>
<evidence type="ECO:0000259" key="3">
    <source>
        <dbReference type="Pfam" id="PF00725"/>
    </source>
</evidence>
<sequence>MQLVLPDVTLKLKALQEANLLKGQTADQILSRISTSNLLSETLSGAIYAQECVPESLEMKAKVFKDLDEKAEVHTILASSTSSIPASRFTESLTHRSRCIVAHPINPPHIVPLVEIVPSPWTDPSVVSKTRSIMTEVGNAPIVLKKEVLGFAQNRLQYALLAEAMRLVEDGVLSPGDVDTAVMHGLAARWSFMGPFQTIDLNAPKGVGDYCSRYLGGIYNVLKEEDNSRQFSQETVLKIEEHQRSLYPQSDIPLATKWRDARLMALATHHVQTQQIDEALFPKK</sequence>
<dbReference type="InterPro" id="IPR036291">
    <property type="entry name" value="NAD(P)-bd_dom_sf"/>
</dbReference>
<dbReference type="PANTHER" id="PTHR48075:SF1">
    <property type="entry name" value="LAMBDA-CRYSTALLIN HOMOLOG"/>
    <property type="match status" value="1"/>
</dbReference>
<organism evidence="5">
    <name type="scientific">Arcella intermedia</name>
    <dbReference type="NCBI Taxonomy" id="1963864"/>
    <lineage>
        <taxon>Eukaryota</taxon>
        <taxon>Amoebozoa</taxon>
        <taxon>Tubulinea</taxon>
        <taxon>Elardia</taxon>
        <taxon>Arcellinida</taxon>
        <taxon>Sphaerothecina</taxon>
        <taxon>Arcellidae</taxon>
        <taxon>Arcella</taxon>
    </lineage>
</organism>
<dbReference type="Gene3D" id="3.40.50.720">
    <property type="entry name" value="NAD(P)-binding Rossmann-like Domain"/>
    <property type="match status" value="1"/>
</dbReference>
<proteinExistence type="inferred from homology"/>
<evidence type="ECO:0000313" key="5">
    <source>
        <dbReference type="EMBL" id="NDV33887.1"/>
    </source>
</evidence>
<evidence type="ECO:0000256" key="2">
    <source>
        <dbReference type="ARBA" id="ARBA00023002"/>
    </source>
</evidence>
<dbReference type="GO" id="GO:0070403">
    <property type="term" value="F:NAD+ binding"/>
    <property type="evidence" value="ECO:0007669"/>
    <property type="project" value="InterPro"/>
</dbReference>
<evidence type="ECO:0000256" key="1">
    <source>
        <dbReference type="ARBA" id="ARBA00009463"/>
    </source>
</evidence>
<dbReference type="GO" id="GO:0006631">
    <property type="term" value="P:fatty acid metabolic process"/>
    <property type="evidence" value="ECO:0007669"/>
    <property type="project" value="InterPro"/>
</dbReference>